<gene>
    <name evidence="1" type="ORF">PR048_001988</name>
</gene>
<proteinExistence type="predicted"/>
<evidence type="ECO:0000313" key="2">
    <source>
        <dbReference type="Proteomes" id="UP001159363"/>
    </source>
</evidence>
<reference evidence="1 2" key="1">
    <citation type="submission" date="2023-02" db="EMBL/GenBank/DDBJ databases">
        <title>LHISI_Scaffold_Assembly.</title>
        <authorList>
            <person name="Stuart O.P."/>
            <person name="Cleave R."/>
            <person name="Magrath M.J.L."/>
            <person name="Mikheyev A.S."/>
        </authorList>
    </citation>
    <scope>NUCLEOTIDE SEQUENCE [LARGE SCALE GENOMIC DNA]</scope>
    <source>
        <strain evidence="1">Daus_M_001</strain>
        <tissue evidence="1">Leg muscle</tissue>
    </source>
</reference>
<accession>A0ABQ9IIV8</accession>
<evidence type="ECO:0008006" key="3">
    <source>
        <dbReference type="Google" id="ProtNLM"/>
    </source>
</evidence>
<name>A0ABQ9IIV8_9NEOP</name>
<evidence type="ECO:0000313" key="1">
    <source>
        <dbReference type="EMBL" id="KAJ8896644.1"/>
    </source>
</evidence>
<dbReference type="Proteomes" id="UP001159363">
    <property type="component" value="Chromosome 1"/>
</dbReference>
<comment type="caution">
    <text evidence="1">The sequence shown here is derived from an EMBL/GenBank/DDBJ whole genome shotgun (WGS) entry which is preliminary data.</text>
</comment>
<protein>
    <recommendedName>
        <fullName evidence="3">Integrase zinc-binding domain-containing protein</fullName>
    </recommendedName>
</protein>
<sequence length="125" mass="14446">MGNQALTWLYSHPKQVGKIGRWIASLNNFRFKVIYIKGKDNAIVEAGGHTGIVLCYGQDNAIGLTDFQVWQRENKECQELKEKIEHGFFHSMGRTKIKAVIKRKFYWPNMNIIILYVSFSEAGHQ</sequence>
<organism evidence="1 2">
    <name type="scientific">Dryococelus australis</name>
    <dbReference type="NCBI Taxonomy" id="614101"/>
    <lineage>
        <taxon>Eukaryota</taxon>
        <taxon>Metazoa</taxon>
        <taxon>Ecdysozoa</taxon>
        <taxon>Arthropoda</taxon>
        <taxon>Hexapoda</taxon>
        <taxon>Insecta</taxon>
        <taxon>Pterygota</taxon>
        <taxon>Neoptera</taxon>
        <taxon>Polyneoptera</taxon>
        <taxon>Phasmatodea</taxon>
        <taxon>Verophasmatodea</taxon>
        <taxon>Anareolatae</taxon>
        <taxon>Phasmatidae</taxon>
        <taxon>Eurycanthinae</taxon>
        <taxon>Dryococelus</taxon>
    </lineage>
</organism>
<dbReference type="EMBL" id="JARBHB010000001">
    <property type="protein sequence ID" value="KAJ8896644.1"/>
    <property type="molecule type" value="Genomic_DNA"/>
</dbReference>
<keyword evidence="2" id="KW-1185">Reference proteome</keyword>